<evidence type="ECO:0000313" key="3">
    <source>
        <dbReference type="Proteomes" id="UP000248897"/>
    </source>
</evidence>
<dbReference type="Pfam" id="PF13455">
    <property type="entry name" value="MUG113"/>
    <property type="match status" value="1"/>
</dbReference>
<name>A0A2X4U0P3_SERPL</name>
<sequence>MTAEQASKYQEKIDILQDALTEAELKGQKALSMAQQTKRGHVYVISNIGSFGENVFKIGMTRRLDPQDRVDELGSASVPFLFDVHAMIHSDDAPAMENSLHQHFSEKRTNLVNKRKEFFNVSLEDIKAAVFDVAGNDVDFIETASAQHYHETKAIRKQQAAEATLTNYEVKQPRFAETI</sequence>
<accession>A0A2X4U0P3</accession>
<reference evidence="2 3" key="1">
    <citation type="submission" date="2018-06" db="EMBL/GenBank/DDBJ databases">
        <authorList>
            <consortium name="Pathogen Informatics"/>
            <person name="Doyle S."/>
        </authorList>
    </citation>
    <scope>NUCLEOTIDE SEQUENCE [LARGE SCALE GENOMIC DNA]</scope>
    <source>
        <strain evidence="2 3">NCTC12961</strain>
    </source>
</reference>
<feature type="domain" description="Bacteriophage T5 Orf172 DNA-binding" evidence="1">
    <location>
        <begin position="50"/>
        <end position="133"/>
    </location>
</feature>
<protein>
    <submittedName>
        <fullName evidence="2">T5orf172 domain</fullName>
    </submittedName>
</protein>
<evidence type="ECO:0000313" key="2">
    <source>
        <dbReference type="EMBL" id="SQI33347.1"/>
    </source>
</evidence>
<evidence type="ECO:0000259" key="1">
    <source>
        <dbReference type="SMART" id="SM00974"/>
    </source>
</evidence>
<dbReference type="AlphaFoldDB" id="A0A2X4U0P3"/>
<dbReference type="InterPro" id="IPR018306">
    <property type="entry name" value="Phage_T5_Orf172_DNA-bd"/>
</dbReference>
<dbReference type="Proteomes" id="UP000248897">
    <property type="component" value="Chromosome 1"/>
</dbReference>
<gene>
    <name evidence="2" type="ORF">NCTC12961_01409</name>
</gene>
<dbReference type="EMBL" id="LS483469">
    <property type="protein sequence ID" value="SQI33347.1"/>
    <property type="molecule type" value="Genomic_DNA"/>
</dbReference>
<proteinExistence type="predicted"/>
<dbReference type="SMART" id="SM00974">
    <property type="entry name" value="T5orf172"/>
    <property type="match status" value="1"/>
</dbReference>
<organism evidence="2 3">
    <name type="scientific">Serratia plymuthica</name>
    <dbReference type="NCBI Taxonomy" id="82996"/>
    <lineage>
        <taxon>Bacteria</taxon>
        <taxon>Pseudomonadati</taxon>
        <taxon>Pseudomonadota</taxon>
        <taxon>Gammaproteobacteria</taxon>
        <taxon>Enterobacterales</taxon>
        <taxon>Yersiniaceae</taxon>
        <taxon>Serratia</taxon>
    </lineage>
</organism>